<dbReference type="GO" id="GO:0000155">
    <property type="term" value="F:phosphorelay sensor kinase activity"/>
    <property type="evidence" value="ECO:0007669"/>
    <property type="project" value="InterPro"/>
</dbReference>
<dbReference type="PRINTS" id="PR00344">
    <property type="entry name" value="BCTRLSENSOR"/>
</dbReference>
<name>A0A5S9IUI4_UABAM</name>
<dbReference type="Gene3D" id="1.10.287.130">
    <property type="match status" value="1"/>
</dbReference>
<dbReference type="InterPro" id="IPR004358">
    <property type="entry name" value="Sig_transdc_His_kin-like_C"/>
</dbReference>
<dbReference type="PROSITE" id="PS50113">
    <property type="entry name" value="PAC"/>
    <property type="match status" value="1"/>
</dbReference>
<dbReference type="SMART" id="SM00387">
    <property type="entry name" value="HATPase_c"/>
    <property type="match status" value="1"/>
</dbReference>
<keyword evidence="4" id="KW-0808">Transferase</keyword>
<sequence length="810" mass="91860">MSLQLTILNGAGKGIKLQLKPGSNLVVGRGDDCDLQIADESVSRVHCYISMLDQTPSIRDANSVNGIFVNNQRIQDRATLYTNDLIQIGLIKIRLHESNEIPQYSTLEIDLENNVLFRKKKKDPTFSKNFQTIKMHRDLILLHKISKLVYNYHSIDELLQVLIKEVTIELCSERGCVFLMQSSMQPKEAKHIFFSRKASGEQSMKEFELDKSILDNTIINEQGTVSTKESLLESTHSQRLKIRSTICVPLMGRSGCLGALYLDSTSTDNLFGEDELDLLTAIARQVGLALERMLLEEKLIASAKHYRSVYQSIIEHASDVIYRHDQKGNYLLVSPSVEKILGYEPKNFLENPNTWDLCVFEDDFETYYEKRSKVFEQKHCSLRYRMVHKNGKVIWVEEIRYLVIDENDTYIQGILRDVTEKMALEEQLQRAQRMEAMGLLAGGVAHDLNNILSGLLGYPDLLLMKLPPDSPLCKYLHGIKESAERASDVVNDLLALARRENYSMEPIPINRIAEDYLHSLDFQAIKNRYPNVDIDLVLDKGNTFIKGSLSHLIKSFMNLIINAMQAMPKGGELRVCLKQRSLDESFFGYEEIKPGDYGVIEIEDNGQGIASKDIKKIFEPFYSKKIHKRGTGLGLAIVYGVIHDHNGFLDIKSVEGKGTKFSVYLPETAPREKSVATASLNLRGTESVLVIDDVPEQRELAKEFLTPLGYRVHCVTSGEEAVAYLSKNYADILILDMIMEDGIDGLETYQRILKIHPNQKAIIASGFANNERVKKAQELGACSYLGKPYTRQQLSVAIRKELNRKKNKTF</sequence>
<dbReference type="PANTHER" id="PTHR43065:SF46">
    <property type="entry name" value="C4-DICARBOXYLATE TRANSPORT SENSOR PROTEIN DCTB"/>
    <property type="match status" value="1"/>
</dbReference>
<dbReference type="Pfam" id="PF00498">
    <property type="entry name" value="FHA"/>
    <property type="match status" value="1"/>
</dbReference>
<comment type="catalytic activity">
    <reaction evidence="1">
        <text>ATP + protein L-histidine = ADP + protein N-phospho-L-histidine.</text>
        <dbReference type="EC" id="2.7.13.3"/>
    </reaction>
</comment>
<feature type="domain" description="PAS" evidence="13">
    <location>
        <begin position="306"/>
        <end position="349"/>
    </location>
</feature>
<dbReference type="SMART" id="SM00448">
    <property type="entry name" value="REC"/>
    <property type="match status" value="1"/>
</dbReference>
<dbReference type="PROSITE" id="PS50006">
    <property type="entry name" value="FHA_DOMAIN"/>
    <property type="match status" value="1"/>
</dbReference>
<dbReference type="Pfam" id="PF00512">
    <property type="entry name" value="HisKA"/>
    <property type="match status" value="1"/>
</dbReference>
<organism evidence="15 16">
    <name type="scientific">Uabimicrobium amorphum</name>
    <dbReference type="NCBI Taxonomy" id="2596890"/>
    <lineage>
        <taxon>Bacteria</taxon>
        <taxon>Pseudomonadati</taxon>
        <taxon>Planctomycetota</taxon>
        <taxon>Candidatus Uabimicrobiia</taxon>
        <taxon>Candidatus Uabimicrobiales</taxon>
        <taxon>Candidatus Uabimicrobiaceae</taxon>
        <taxon>Candidatus Uabimicrobium</taxon>
    </lineage>
</organism>
<evidence type="ECO:0000256" key="7">
    <source>
        <dbReference type="ARBA" id="ARBA00022840"/>
    </source>
</evidence>
<dbReference type="SUPFAM" id="SSF55874">
    <property type="entry name" value="ATPase domain of HSP90 chaperone/DNA topoisomerase II/histidine kinase"/>
    <property type="match status" value="1"/>
</dbReference>
<reference evidence="15 16" key="1">
    <citation type="submission" date="2019-08" db="EMBL/GenBank/DDBJ databases">
        <title>Complete genome sequence of Candidatus Uab amorphum.</title>
        <authorList>
            <person name="Shiratori T."/>
            <person name="Suzuki S."/>
            <person name="Kakizawa Y."/>
            <person name="Ishida K."/>
        </authorList>
    </citation>
    <scope>NUCLEOTIDE SEQUENCE [LARGE SCALE GENOMIC DNA]</scope>
    <source>
        <strain evidence="15 16">SRT547</strain>
    </source>
</reference>
<dbReference type="SUPFAM" id="SSF52172">
    <property type="entry name" value="CheY-like"/>
    <property type="match status" value="1"/>
</dbReference>
<evidence type="ECO:0000259" key="13">
    <source>
        <dbReference type="PROSITE" id="PS50112"/>
    </source>
</evidence>
<evidence type="ECO:0000256" key="6">
    <source>
        <dbReference type="ARBA" id="ARBA00022777"/>
    </source>
</evidence>
<dbReference type="Pfam" id="PF02518">
    <property type="entry name" value="HATPase_c"/>
    <property type="match status" value="1"/>
</dbReference>
<dbReference type="InterPro" id="IPR013655">
    <property type="entry name" value="PAS_fold_3"/>
</dbReference>
<evidence type="ECO:0000256" key="1">
    <source>
        <dbReference type="ARBA" id="ARBA00000085"/>
    </source>
</evidence>
<feature type="domain" description="Histidine kinase" evidence="11">
    <location>
        <begin position="443"/>
        <end position="669"/>
    </location>
</feature>
<dbReference type="InterPro" id="IPR003661">
    <property type="entry name" value="HisK_dim/P_dom"/>
</dbReference>
<evidence type="ECO:0000256" key="5">
    <source>
        <dbReference type="ARBA" id="ARBA00022741"/>
    </source>
</evidence>
<dbReference type="InterPro" id="IPR008984">
    <property type="entry name" value="SMAD_FHA_dom_sf"/>
</dbReference>
<keyword evidence="5" id="KW-0547">Nucleotide-binding</keyword>
<dbReference type="SUPFAM" id="SSF47384">
    <property type="entry name" value="Homodimeric domain of signal transducing histidine kinase"/>
    <property type="match status" value="1"/>
</dbReference>
<dbReference type="Pfam" id="PF01590">
    <property type="entry name" value="GAF"/>
    <property type="match status" value="1"/>
</dbReference>
<dbReference type="SUPFAM" id="SSF55781">
    <property type="entry name" value="GAF domain-like"/>
    <property type="match status" value="1"/>
</dbReference>
<keyword evidence="7" id="KW-0067">ATP-binding</keyword>
<protein>
    <recommendedName>
        <fullName evidence="2">histidine kinase</fullName>
        <ecNumber evidence="2">2.7.13.3</ecNumber>
    </recommendedName>
</protein>
<dbReference type="PROSITE" id="PS50112">
    <property type="entry name" value="PAS"/>
    <property type="match status" value="1"/>
</dbReference>
<evidence type="ECO:0000256" key="2">
    <source>
        <dbReference type="ARBA" id="ARBA00012438"/>
    </source>
</evidence>
<dbReference type="SUPFAM" id="SSF55785">
    <property type="entry name" value="PYP-like sensor domain (PAS domain)"/>
    <property type="match status" value="1"/>
</dbReference>
<dbReference type="InterPro" id="IPR036097">
    <property type="entry name" value="HisK_dim/P_sf"/>
</dbReference>
<keyword evidence="16" id="KW-1185">Reference proteome</keyword>
<dbReference type="GO" id="GO:0005524">
    <property type="term" value="F:ATP binding"/>
    <property type="evidence" value="ECO:0007669"/>
    <property type="project" value="UniProtKB-KW"/>
</dbReference>
<dbReference type="Gene3D" id="2.60.200.20">
    <property type="match status" value="1"/>
</dbReference>
<dbReference type="InterPro" id="IPR035965">
    <property type="entry name" value="PAS-like_dom_sf"/>
</dbReference>
<evidence type="ECO:0000259" key="10">
    <source>
        <dbReference type="PROSITE" id="PS50006"/>
    </source>
</evidence>
<feature type="domain" description="PAC" evidence="14">
    <location>
        <begin position="380"/>
        <end position="430"/>
    </location>
</feature>
<dbReference type="Pfam" id="PF00072">
    <property type="entry name" value="Response_reg"/>
    <property type="match status" value="1"/>
</dbReference>
<dbReference type="InterPro" id="IPR001789">
    <property type="entry name" value="Sig_transdc_resp-reg_receiver"/>
</dbReference>
<evidence type="ECO:0000259" key="11">
    <source>
        <dbReference type="PROSITE" id="PS50109"/>
    </source>
</evidence>
<evidence type="ECO:0000259" key="12">
    <source>
        <dbReference type="PROSITE" id="PS50110"/>
    </source>
</evidence>
<evidence type="ECO:0000256" key="8">
    <source>
        <dbReference type="ARBA" id="ARBA00023012"/>
    </source>
</evidence>
<dbReference type="EC" id="2.7.13.3" evidence="2"/>
<dbReference type="CDD" id="cd00156">
    <property type="entry name" value="REC"/>
    <property type="match status" value="1"/>
</dbReference>
<dbReference type="PROSITE" id="PS50110">
    <property type="entry name" value="RESPONSE_REGULATORY"/>
    <property type="match status" value="1"/>
</dbReference>
<dbReference type="InterPro" id="IPR003018">
    <property type="entry name" value="GAF"/>
</dbReference>
<dbReference type="PROSITE" id="PS50109">
    <property type="entry name" value="HIS_KIN"/>
    <property type="match status" value="1"/>
</dbReference>
<dbReference type="Gene3D" id="3.40.50.2300">
    <property type="match status" value="1"/>
</dbReference>
<keyword evidence="8" id="KW-0902">Two-component regulatory system</keyword>
<dbReference type="OrthoDB" id="220475at2"/>
<dbReference type="InterPro" id="IPR011006">
    <property type="entry name" value="CheY-like_superfamily"/>
</dbReference>
<dbReference type="KEGG" id="uam:UABAM_06581"/>
<dbReference type="Gene3D" id="3.30.565.10">
    <property type="entry name" value="Histidine kinase-like ATPase, C-terminal domain"/>
    <property type="match status" value="1"/>
</dbReference>
<dbReference type="PANTHER" id="PTHR43065">
    <property type="entry name" value="SENSOR HISTIDINE KINASE"/>
    <property type="match status" value="1"/>
</dbReference>
<dbReference type="SMART" id="SM00086">
    <property type="entry name" value="PAC"/>
    <property type="match status" value="1"/>
</dbReference>
<dbReference type="RefSeq" id="WP_151972400.1">
    <property type="nucleotide sequence ID" value="NZ_AP019860.1"/>
</dbReference>
<dbReference type="InterPro" id="IPR029016">
    <property type="entry name" value="GAF-like_dom_sf"/>
</dbReference>
<keyword evidence="3 9" id="KW-0597">Phosphoprotein</keyword>
<dbReference type="Pfam" id="PF08447">
    <property type="entry name" value="PAS_3"/>
    <property type="match status" value="1"/>
</dbReference>
<evidence type="ECO:0000256" key="3">
    <source>
        <dbReference type="ARBA" id="ARBA00022553"/>
    </source>
</evidence>
<dbReference type="Proteomes" id="UP000326354">
    <property type="component" value="Chromosome"/>
</dbReference>
<evidence type="ECO:0000313" key="16">
    <source>
        <dbReference type="Proteomes" id="UP000326354"/>
    </source>
</evidence>
<dbReference type="InterPro" id="IPR000700">
    <property type="entry name" value="PAS-assoc_C"/>
</dbReference>
<dbReference type="CDD" id="cd00130">
    <property type="entry name" value="PAS"/>
    <property type="match status" value="1"/>
</dbReference>
<feature type="domain" description="FHA" evidence="10">
    <location>
        <begin position="25"/>
        <end position="74"/>
    </location>
</feature>
<dbReference type="InterPro" id="IPR000253">
    <property type="entry name" value="FHA_dom"/>
</dbReference>
<dbReference type="InterPro" id="IPR036890">
    <property type="entry name" value="HATPase_C_sf"/>
</dbReference>
<evidence type="ECO:0000259" key="14">
    <source>
        <dbReference type="PROSITE" id="PS50113"/>
    </source>
</evidence>
<dbReference type="SMART" id="SM00240">
    <property type="entry name" value="FHA"/>
    <property type="match status" value="1"/>
</dbReference>
<dbReference type="Gene3D" id="3.30.450.20">
    <property type="entry name" value="PAS domain"/>
    <property type="match status" value="1"/>
</dbReference>
<dbReference type="InterPro" id="IPR000014">
    <property type="entry name" value="PAS"/>
</dbReference>
<dbReference type="SUPFAM" id="SSF49879">
    <property type="entry name" value="SMAD/FHA domain"/>
    <property type="match status" value="1"/>
</dbReference>
<dbReference type="EMBL" id="AP019860">
    <property type="protein sequence ID" value="BBM88164.1"/>
    <property type="molecule type" value="Genomic_DNA"/>
</dbReference>
<keyword evidence="6 15" id="KW-0418">Kinase</keyword>
<accession>A0A5S9IUI4</accession>
<proteinExistence type="predicted"/>
<feature type="domain" description="Response regulatory" evidence="12">
    <location>
        <begin position="687"/>
        <end position="802"/>
    </location>
</feature>
<evidence type="ECO:0000313" key="15">
    <source>
        <dbReference type="EMBL" id="BBM88164.1"/>
    </source>
</evidence>
<dbReference type="InterPro" id="IPR005467">
    <property type="entry name" value="His_kinase_dom"/>
</dbReference>
<dbReference type="NCBIfam" id="TIGR00229">
    <property type="entry name" value="sensory_box"/>
    <property type="match status" value="1"/>
</dbReference>
<evidence type="ECO:0000256" key="9">
    <source>
        <dbReference type="PROSITE-ProRule" id="PRU00169"/>
    </source>
</evidence>
<dbReference type="AlphaFoldDB" id="A0A5S9IUI4"/>
<gene>
    <name evidence="15" type="ORF">UABAM_06581</name>
</gene>
<dbReference type="CDD" id="cd00060">
    <property type="entry name" value="FHA"/>
    <property type="match status" value="1"/>
</dbReference>
<evidence type="ECO:0000256" key="4">
    <source>
        <dbReference type="ARBA" id="ARBA00022679"/>
    </source>
</evidence>
<dbReference type="InterPro" id="IPR003594">
    <property type="entry name" value="HATPase_dom"/>
</dbReference>
<dbReference type="SMART" id="SM00388">
    <property type="entry name" value="HisKA"/>
    <property type="match status" value="1"/>
</dbReference>
<dbReference type="SMART" id="SM00065">
    <property type="entry name" value="GAF"/>
    <property type="match status" value="1"/>
</dbReference>
<dbReference type="Gene3D" id="3.30.450.40">
    <property type="match status" value="1"/>
</dbReference>
<feature type="modified residue" description="4-aspartylphosphate" evidence="9">
    <location>
        <position position="736"/>
    </location>
</feature>
<dbReference type="SMART" id="SM00091">
    <property type="entry name" value="PAS"/>
    <property type="match status" value="1"/>
</dbReference>
<dbReference type="CDD" id="cd00082">
    <property type="entry name" value="HisKA"/>
    <property type="match status" value="1"/>
</dbReference>
<dbReference type="InterPro" id="IPR001610">
    <property type="entry name" value="PAC"/>
</dbReference>